<accession>A0ABQ0JTH9</accession>
<comment type="caution">
    <text evidence="1">The sequence shown here is derived from an EMBL/GenBank/DDBJ whole genome shotgun (WGS) entry which is preliminary data.</text>
</comment>
<keyword evidence="1" id="KW-0687">Ribonucleoprotein</keyword>
<sequence>MGEEKETRRIERVRDLEVYKLAFETVMEIFEISKSRLFL</sequence>
<protein>
    <submittedName>
        <fullName evidence="1">S23 ribosomal protein</fullName>
    </submittedName>
</protein>
<dbReference type="EMBL" id="BAFN01000001">
    <property type="protein sequence ID" value="GAN32028.1"/>
    <property type="molecule type" value="Genomic_DNA"/>
</dbReference>
<reference evidence="2" key="1">
    <citation type="journal article" date="2015" name="Genome Announc.">
        <title>Draft Genome Sequence of an Anaerobic Ammonium-Oxidizing Bacterium, "Candidatus Brocadia sinica".</title>
        <authorList>
            <person name="Oshiki M."/>
            <person name="Shinyako-Hata K."/>
            <person name="Satoh H."/>
            <person name="Okabe S."/>
        </authorList>
    </citation>
    <scope>NUCLEOTIDE SEQUENCE [LARGE SCALE GENOMIC DNA]</scope>
    <source>
        <strain evidence="2">JPN1</strain>
    </source>
</reference>
<organism evidence="1 2">
    <name type="scientific">Candidatus Brocadia sinica JPN1</name>
    <dbReference type="NCBI Taxonomy" id="1197129"/>
    <lineage>
        <taxon>Bacteria</taxon>
        <taxon>Pseudomonadati</taxon>
        <taxon>Planctomycetota</taxon>
        <taxon>Candidatus Brocadiia</taxon>
        <taxon>Candidatus Brocadiales</taxon>
        <taxon>Candidatus Brocadiaceae</taxon>
        <taxon>Candidatus Brocadia</taxon>
    </lineage>
</organism>
<dbReference type="Proteomes" id="UP000032309">
    <property type="component" value="Unassembled WGS sequence"/>
</dbReference>
<evidence type="ECO:0000313" key="2">
    <source>
        <dbReference type="Proteomes" id="UP000032309"/>
    </source>
</evidence>
<dbReference type="GO" id="GO:0005840">
    <property type="term" value="C:ribosome"/>
    <property type="evidence" value="ECO:0007669"/>
    <property type="project" value="UniProtKB-KW"/>
</dbReference>
<keyword evidence="2" id="KW-1185">Reference proteome</keyword>
<name>A0ABQ0JTH9_9BACT</name>
<keyword evidence="1" id="KW-0689">Ribosomal protein</keyword>
<gene>
    <name evidence="1" type="ORF">BROSI_A0532</name>
</gene>
<proteinExistence type="predicted"/>
<evidence type="ECO:0000313" key="1">
    <source>
        <dbReference type="EMBL" id="GAN32028.1"/>
    </source>
</evidence>